<dbReference type="Pfam" id="PF06415">
    <property type="entry name" value="iPGM_N"/>
    <property type="match status" value="1"/>
</dbReference>
<evidence type="ECO:0000256" key="10">
    <source>
        <dbReference type="NCBIfam" id="TIGR01307"/>
    </source>
</evidence>
<feature type="binding site" evidence="9 13">
    <location>
        <position position="456"/>
    </location>
    <ligand>
        <name>Mn(2+)</name>
        <dbReference type="ChEBI" id="CHEBI:29035"/>
        <label>1</label>
    </ligand>
</feature>
<dbReference type="SUPFAM" id="SSF53649">
    <property type="entry name" value="Alkaline phosphatase-like"/>
    <property type="match status" value="1"/>
</dbReference>
<dbReference type="RefSeq" id="WP_076622822.1">
    <property type="nucleotide sequence ID" value="NZ_BMEW01000004.1"/>
</dbReference>
<evidence type="ECO:0000256" key="2">
    <source>
        <dbReference type="ARBA" id="ARBA00002315"/>
    </source>
</evidence>
<evidence type="ECO:0000256" key="11">
    <source>
        <dbReference type="PIRSR" id="PIRSR001492-1"/>
    </source>
</evidence>
<dbReference type="PANTHER" id="PTHR31637">
    <property type="entry name" value="2,3-BISPHOSPHOGLYCERATE-INDEPENDENT PHOSPHOGLYCERATE MUTASE"/>
    <property type="match status" value="1"/>
</dbReference>
<dbReference type="EMBL" id="CP014796">
    <property type="protein sequence ID" value="APX22494.1"/>
    <property type="molecule type" value="Genomic_DNA"/>
</dbReference>
<evidence type="ECO:0000313" key="17">
    <source>
        <dbReference type="Proteomes" id="UP000186559"/>
    </source>
</evidence>
<keyword evidence="17" id="KW-1185">Reference proteome</keyword>
<feature type="binding site" evidence="9 12">
    <location>
        <position position="124"/>
    </location>
    <ligand>
        <name>substrate</name>
    </ligand>
</feature>
<comment type="subunit">
    <text evidence="9">Monomer.</text>
</comment>
<dbReference type="HAMAP" id="MF_01038">
    <property type="entry name" value="GpmI"/>
    <property type="match status" value="1"/>
</dbReference>
<dbReference type="GO" id="GO:0005829">
    <property type="term" value="C:cytosol"/>
    <property type="evidence" value="ECO:0007669"/>
    <property type="project" value="TreeGrafter"/>
</dbReference>
<feature type="binding site" evidence="9 12">
    <location>
        <begin position="153"/>
        <end position="154"/>
    </location>
    <ligand>
        <name>substrate</name>
    </ligand>
</feature>
<dbReference type="PANTHER" id="PTHR31637:SF0">
    <property type="entry name" value="2,3-BISPHOSPHOGLYCERATE-INDEPENDENT PHOSPHOGLYCERATE MUTASE"/>
    <property type="match status" value="1"/>
</dbReference>
<comment type="catalytic activity">
    <reaction evidence="1 9">
        <text>(2R)-2-phosphoglycerate = (2R)-3-phosphoglycerate</text>
        <dbReference type="Rhea" id="RHEA:15901"/>
        <dbReference type="ChEBI" id="CHEBI:58272"/>
        <dbReference type="ChEBI" id="CHEBI:58289"/>
        <dbReference type="EC" id="5.4.2.12"/>
    </reaction>
</comment>
<dbReference type="InterPro" id="IPR006124">
    <property type="entry name" value="Metalloenzyme"/>
</dbReference>
<dbReference type="InterPro" id="IPR017850">
    <property type="entry name" value="Alkaline_phosphatase_core_sf"/>
</dbReference>
<evidence type="ECO:0000256" key="1">
    <source>
        <dbReference type="ARBA" id="ARBA00000370"/>
    </source>
</evidence>
<feature type="domain" description="Metalloenzyme" evidence="14">
    <location>
        <begin position="5"/>
        <end position="493"/>
    </location>
</feature>
<evidence type="ECO:0000256" key="8">
    <source>
        <dbReference type="ARBA" id="ARBA00023235"/>
    </source>
</evidence>
<dbReference type="GO" id="GO:0030145">
    <property type="term" value="F:manganese ion binding"/>
    <property type="evidence" value="ECO:0007669"/>
    <property type="project" value="UniProtKB-UniRule"/>
</dbReference>
<feature type="binding site" evidence="9 12">
    <location>
        <position position="189"/>
    </location>
    <ligand>
        <name>substrate</name>
    </ligand>
</feature>
<evidence type="ECO:0000259" key="15">
    <source>
        <dbReference type="Pfam" id="PF06415"/>
    </source>
</evidence>
<dbReference type="Gene3D" id="3.40.1450.10">
    <property type="entry name" value="BPG-independent phosphoglycerate mutase, domain B"/>
    <property type="match status" value="1"/>
</dbReference>
<dbReference type="UniPathway" id="UPA00109">
    <property type="reaction ID" value="UER00186"/>
</dbReference>
<dbReference type="InterPro" id="IPR005995">
    <property type="entry name" value="Pgm_bpd_ind"/>
</dbReference>
<evidence type="ECO:0000259" key="14">
    <source>
        <dbReference type="Pfam" id="PF01676"/>
    </source>
</evidence>
<dbReference type="NCBIfam" id="TIGR01307">
    <property type="entry name" value="pgm_bpd_ind"/>
    <property type="match status" value="1"/>
</dbReference>
<feature type="binding site" evidence="9 13">
    <location>
        <position position="400"/>
    </location>
    <ligand>
        <name>Mn(2+)</name>
        <dbReference type="ChEBI" id="CHEBI:29035"/>
        <label>1</label>
    </ligand>
</feature>
<evidence type="ECO:0000256" key="13">
    <source>
        <dbReference type="PIRSR" id="PIRSR001492-3"/>
    </source>
</evidence>
<reference evidence="16 17" key="1">
    <citation type="submission" date="2016-03" db="EMBL/GenBank/DDBJ databases">
        <title>Deep-sea bacteria in the southern Pacific.</title>
        <authorList>
            <person name="Tang K."/>
        </authorList>
    </citation>
    <scope>NUCLEOTIDE SEQUENCE [LARGE SCALE GENOMIC DNA]</scope>
    <source>
        <strain evidence="16 17">JLT2016</strain>
    </source>
</reference>
<dbReference type="FunFam" id="3.40.1450.10:FF:000002">
    <property type="entry name" value="2,3-bisphosphoglycerate-independent phosphoglycerate mutase"/>
    <property type="match status" value="1"/>
</dbReference>
<proteinExistence type="inferred from homology"/>
<keyword evidence="7 9" id="KW-0464">Manganese</keyword>
<evidence type="ECO:0000256" key="3">
    <source>
        <dbReference type="ARBA" id="ARBA00004798"/>
    </source>
</evidence>
<comment type="pathway">
    <text evidence="3 9">Carbohydrate degradation; glycolysis; pyruvate from D-glyceraldehyde 3-phosphate: step 3/5.</text>
</comment>
<feature type="binding site" evidence="9 13">
    <location>
        <position position="63"/>
    </location>
    <ligand>
        <name>Mn(2+)</name>
        <dbReference type="ChEBI" id="CHEBI:29035"/>
        <label>2</label>
    </ligand>
</feature>
<evidence type="ECO:0000256" key="12">
    <source>
        <dbReference type="PIRSR" id="PIRSR001492-2"/>
    </source>
</evidence>
<feature type="active site" description="Phosphoserine intermediate" evidence="9 11">
    <location>
        <position position="63"/>
    </location>
</feature>
<comment type="function">
    <text evidence="2 9">Catalyzes the interconversion of 2-phosphoglycerate and 3-phosphoglycerate.</text>
</comment>
<dbReference type="InterPro" id="IPR011258">
    <property type="entry name" value="BPG-indep_PGM_N"/>
</dbReference>
<dbReference type="SUPFAM" id="SSF64158">
    <property type="entry name" value="2,3-Bisphosphoglycerate-independent phosphoglycerate mutase, substrate-binding domain"/>
    <property type="match status" value="1"/>
</dbReference>
<accession>A0A1U7D2V1</accession>
<dbReference type="Pfam" id="PF01676">
    <property type="entry name" value="Metalloenzyme"/>
    <property type="match status" value="1"/>
</dbReference>
<gene>
    <name evidence="9" type="primary">gpmI</name>
    <name evidence="16" type="ORF">Ga0080559_TMP1698</name>
</gene>
<sequence length="506" mass="54101" precursor="true">MTTPKPVVLTILDGWGLREESAYNAPKLANTPTMDKLNATCPQATLVTFGPDVGLPSGQMGNSEVGHTNIGAGRVVAMDLGQIDLAIEDGSFFENDAIKDFAAKVKAAGGTAHIMGVVSDGGVHGHIAHIKAAVKMITDLGCKVVIHAITDGRDVAPKSGEAFVKDLAESLPEGASIGTVIGRYYAMDRDNRWERVEQAYNAMILGTGERAPDPVSAVSQSYANDKTDEFIPATLIDGYEGLSADDGFFCMNFRADRAREILKAVGAPDFDGFERDKPELSALLGMVEYSDDHNAYMTTAYPKRVIVNTLGEWVAKQGLKQFRLAETEKYPHVTFFLNGGKEVPEDGEDRFMPKSPAVATYDLQPEMSEPEVADRFVAAIESGKYDLIVTNFANPDMVGHTGDLDAAIKACEAVDEGLGKVVDALEKAGGAMVVIADHGNCETMWDDATDGPHTAHTTNLVPVILFGGPEGATVHDGRLADVAPTLLQLMNLPQPEEMTGKSLIDA</sequence>
<comment type="similarity">
    <text evidence="4 9">Belongs to the BPG-independent phosphoglycerate mutase family.</text>
</comment>
<name>A0A1U7D2V1_9RHOB</name>
<evidence type="ECO:0000256" key="6">
    <source>
        <dbReference type="ARBA" id="ARBA00023152"/>
    </source>
</evidence>
<comment type="cofactor">
    <cofactor evidence="9">
        <name>Mn(2+)</name>
        <dbReference type="ChEBI" id="CHEBI:29035"/>
    </cofactor>
    <text evidence="9">Binds 2 manganese ions per subunit.</text>
</comment>
<dbReference type="InterPro" id="IPR036646">
    <property type="entry name" value="PGAM_B_sf"/>
</dbReference>
<feature type="binding site" evidence="9 12">
    <location>
        <position position="183"/>
    </location>
    <ligand>
        <name>substrate</name>
    </ligand>
</feature>
<dbReference type="GO" id="GO:0006007">
    <property type="term" value="P:glucose catabolic process"/>
    <property type="evidence" value="ECO:0007669"/>
    <property type="project" value="InterPro"/>
</dbReference>
<evidence type="ECO:0000256" key="5">
    <source>
        <dbReference type="ARBA" id="ARBA00022723"/>
    </source>
</evidence>
<evidence type="ECO:0000256" key="7">
    <source>
        <dbReference type="ARBA" id="ARBA00023211"/>
    </source>
</evidence>
<feature type="binding site" evidence="9 12">
    <location>
        <begin position="254"/>
        <end position="257"/>
    </location>
    <ligand>
        <name>substrate</name>
    </ligand>
</feature>
<dbReference type="GO" id="GO:0004619">
    <property type="term" value="F:phosphoglycerate mutase activity"/>
    <property type="evidence" value="ECO:0007669"/>
    <property type="project" value="UniProtKB-UniRule"/>
</dbReference>
<dbReference type="EC" id="5.4.2.12" evidence="9 10"/>
<feature type="binding site" evidence="9 12">
    <location>
        <position position="329"/>
    </location>
    <ligand>
        <name>substrate</name>
    </ligand>
</feature>
<dbReference type="Gene3D" id="3.40.720.10">
    <property type="entry name" value="Alkaline Phosphatase, subunit A"/>
    <property type="match status" value="1"/>
</dbReference>
<keyword evidence="6 9" id="KW-0324">Glycolysis</keyword>
<dbReference type="Proteomes" id="UP000186559">
    <property type="component" value="Chromosome"/>
</dbReference>
<dbReference type="STRING" id="1229727.Ga0080559_TMP1698"/>
<evidence type="ECO:0000256" key="4">
    <source>
        <dbReference type="ARBA" id="ARBA00008819"/>
    </source>
</evidence>
<dbReference type="CDD" id="cd16010">
    <property type="entry name" value="iPGM"/>
    <property type="match status" value="1"/>
</dbReference>
<protein>
    <recommendedName>
        <fullName evidence="9 10">2,3-bisphosphoglycerate-independent phosphoglycerate mutase</fullName>
        <shortName evidence="9">BPG-independent PGAM</shortName>
        <shortName evidence="9">Phosphoglyceromutase</shortName>
        <shortName evidence="9">iPGM</shortName>
        <ecNumber evidence="9 10">5.4.2.12</ecNumber>
    </recommendedName>
</protein>
<keyword evidence="8 9" id="KW-0413">Isomerase</keyword>
<feature type="binding site" evidence="9 13">
    <location>
        <position position="437"/>
    </location>
    <ligand>
        <name>Mn(2+)</name>
        <dbReference type="ChEBI" id="CHEBI:29035"/>
        <label>2</label>
    </ligand>
</feature>
<dbReference type="KEGG" id="tpro:Ga0080559_TMP1698"/>
<dbReference type="OrthoDB" id="9800863at2"/>
<feature type="binding site" evidence="9 13">
    <location>
        <position position="396"/>
    </location>
    <ligand>
        <name>Mn(2+)</name>
        <dbReference type="ChEBI" id="CHEBI:29035"/>
        <label>1</label>
    </ligand>
</feature>
<dbReference type="PIRSF" id="PIRSF001492">
    <property type="entry name" value="IPGAM"/>
    <property type="match status" value="1"/>
</dbReference>
<feature type="domain" description="BPG-independent PGAM N-terminal" evidence="15">
    <location>
        <begin position="83"/>
        <end position="290"/>
    </location>
</feature>
<keyword evidence="5 9" id="KW-0479">Metal-binding</keyword>
<feature type="binding site" evidence="9 13">
    <location>
        <position position="438"/>
    </location>
    <ligand>
        <name>Mn(2+)</name>
        <dbReference type="ChEBI" id="CHEBI:29035"/>
        <label>2</label>
    </ligand>
</feature>
<evidence type="ECO:0000256" key="9">
    <source>
        <dbReference type="HAMAP-Rule" id="MF_01038"/>
    </source>
</evidence>
<dbReference type="GO" id="GO:0006096">
    <property type="term" value="P:glycolytic process"/>
    <property type="evidence" value="ECO:0007669"/>
    <property type="project" value="UniProtKB-UniRule"/>
</dbReference>
<feature type="binding site" evidence="9 13">
    <location>
        <position position="13"/>
    </location>
    <ligand>
        <name>Mn(2+)</name>
        <dbReference type="ChEBI" id="CHEBI:29035"/>
        <label>2</label>
    </ligand>
</feature>
<organism evidence="16 17">
    <name type="scientific">Salipiger profundus</name>
    <dbReference type="NCBI Taxonomy" id="1229727"/>
    <lineage>
        <taxon>Bacteria</taxon>
        <taxon>Pseudomonadati</taxon>
        <taxon>Pseudomonadota</taxon>
        <taxon>Alphaproteobacteria</taxon>
        <taxon>Rhodobacterales</taxon>
        <taxon>Roseobacteraceae</taxon>
        <taxon>Salipiger</taxon>
    </lineage>
</organism>
<dbReference type="AlphaFoldDB" id="A0A1U7D2V1"/>
<evidence type="ECO:0000313" key="16">
    <source>
        <dbReference type="EMBL" id="APX22494.1"/>
    </source>
</evidence>